<dbReference type="EMBL" id="BNAP01000030">
    <property type="protein sequence ID" value="GHH01639.1"/>
    <property type="molecule type" value="Genomic_DNA"/>
</dbReference>
<proteinExistence type="predicted"/>
<dbReference type="RefSeq" id="WP_035366982.1">
    <property type="nucleotide sequence ID" value="NZ_BNAP01000030.1"/>
</dbReference>
<comment type="caution">
    <text evidence="2">The sequence shown here is derived from an EMBL/GenBank/DDBJ whole genome shotgun (WGS) entry which is preliminary data.</text>
</comment>
<sequence length="94" mass="10271">MTSVLGNVMTHVRLVSRMARATGTDLVGAYRAGDLTQEAWVDMVQACRGCSWAGACGDWLEAHEYADRAPTECPNRGRFLDLQALAALRMPEEA</sequence>
<evidence type="ECO:0000259" key="1">
    <source>
        <dbReference type="Pfam" id="PF20056"/>
    </source>
</evidence>
<keyword evidence="3" id="KW-1185">Reference proteome</keyword>
<evidence type="ECO:0000313" key="3">
    <source>
        <dbReference type="Proteomes" id="UP000611500"/>
    </source>
</evidence>
<reference evidence="2" key="1">
    <citation type="journal article" date="2014" name="Int. J. Syst. Evol. Microbiol.">
        <title>Complete genome sequence of Corynebacterium casei LMG S-19264T (=DSM 44701T), isolated from a smear-ripened cheese.</title>
        <authorList>
            <consortium name="US DOE Joint Genome Institute (JGI-PGF)"/>
            <person name="Walter F."/>
            <person name="Albersmeier A."/>
            <person name="Kalinowski J."/>
            <person name="Ruckert C."/>
        </authorList>
    </citation>
    <scope>NUCLEOTIDE SEQUENCE</scope>
    <source>
        <strain evidence="2">CGMCC 1.7081</strain>
    </source>
</reference>
<dbReference type="Pfam" id="PF20056">
    <property type="entry name" value="DUF6455"/>
    <property type="match status" value="1"/>
</dbReference>
<reference evidence="2" key="2">
    <citation type="submission" date="2020-09" db="EMBL/GenBank/DDBJ databases">
        <authorList>
            <person name="Sun Q."/>
            <person name="Zhou Y."/>
        </authorList>
    </citation>
    <scope>NUCLEOTIDE SEQUENCE</scope>
    <source>
        <strain evidence="2">CGMCC 1.7081</strain>
    </source>
</reference>
<organism evidence="2 3">
    <name type="scientific">Pseudodonghicola xiamenensis</name>
    <dbReference type="NCBI Taxonomy" id="337702"/>
    <lineage>
        <taxon>Bacteria</taxon>
        <taxon>Pseudomonadati</taxon>
        <taxon>Pseudomonadota</taxon>
        <taxon>Alphaproteobacteria</taxon>
        <taxon>Rhodobacterales</taxon>
        <taxon>Paracoccaceae</taxon>
        <taxon>Pseudodonghicola</taxon>
    </lineage>
</organism>
<feature type="domain" description="DUF6455" evidence="1">
    <location>
        <begin position="5"/>
        <end position="84"/>
    </location>
</feature>
<name>A0A8J3HC33_9RHOB</name>
<gene>
    <name evidence="2" type="ORF">GCM10010961_39030</name>
</gene>
<dbReference type="InterPro" id="IPR045601">
    <property type="entry name" value="DUF6455"/>
</dbReference>
<accession>A0A8J3HC33</accession>
<dbReference type="AlphaFoldDB" id="A0A8J3HC33"/>
<evidence type="ECO:0000313" key="2">
    <source>
        <dbReference type="EMBL" id="GHH01639.1"/>
    </source>
</evidence>
<dbReference type="Proteomes" id="UP000611500">
    <property type="component" value="Unassembled WGS sequence"/>
</dbReference>
<protein>
    <recommendedName>
        <fullName evidence="1">DUF6455 domain-containing protein</fullName>
    </recommendedName>
</protein>